<feature type="compositionally biased region" description="Basic and acidic residues" evidence="1">
    <location>
        <begin position="39"/>
        <end position="54"/>
    </location>
</feature>
<dbReference type="EMBL" id="JANPWB010000005">
    <property type="protein sequence ID" value="KAJ1185533.1"/>
    <property type="molecule type" value="Genomic_DNA"/>
</dbReference>
<gene>
    <name evidence="2" type="ORF">NDU88_002325</name>
</gene>
<keyword evidence="3" id="KW-1185">Reference proteome</keyword>
<evidence type="ECO:0000256" key="1">
    <source>
        <dbReference type="SAM" id="MobiDB-lite"/>
    </source>
</evidence>
<evidence type="ECO:0000313" key="2">
    <source>
        <dbReference type="EMBL" id="KAJ1185533.1"/>
    </source>
</evidence>
<protein>
    <submittedName>
        <fullName evidence="2">Uncharacterized protein</fullName>
    </submittedName>
</protein>
<name>A0AAV7U9L2_PLEWA</name>
<feature type="region of interest" description="Disordered" evidence="1">
    <location>
        <begin position="39"/>
        <end position="72"/>
    </location>
</feature>
<proteinExistence type="predicted"/>
<reference evidence="2" key="1">
    <citation type="journal article" date="2022" name="bioRxiv">
        <title>Sequencing and chromosome-scale assembly of the giantPleurodeles waltlgenome.</title>
        <authorList>
            <person name="Brown T."/>
            <person name="Elewa A."/>
            <person name="Iarovenko S."/>
            <person name="Subramanian E."/>
            <person name="Araus A.J."/>
            <person name="Petzold A."/>
            <person name="Susuki M."/>
            <person name="Suzuki K.-i.T."/>
            <person name="Hayashi T."/>
            <person name="Toyoda A."/>
            <person name="Oliveira C."/>
            <person name="Osipova E."/>
            <person name="Leigh N.D."/>
            <person name="Simon A."/>
            <person name="Yun M.H."/>
        </authorList>
    </citation>
    <scope>NUCLEOTIDE SEQUENCE</scope>
    <source>
        <strain evidence="2">20211129_DDA</strain>
        <tissue evidence="2">Liver</tissue>
    </source>
</reference>
<dbReference type="Proteomes" id="UP001066276">
    <property type="component" value="Chromosome 3_1"/>
</dbReference>
<evidence type="ECO:0000313" key="3">
    <source>
        <dbReference type="Proteomes" id="UP001066276"/>
    </source>
</evidence>
<sequence length="72" mass="7932">MRNASLPATLQEKNGRLRCVLGPVSGNQGGWVGRRELETKEEQGGRTWEEREGNNVEEGEEGVHIGGKVQET</sequence>
<accession>A0AAV7U9L2</accession>
<dbReference type="AlphaFoldDB" id="A0AAV7U9L2"/>
<organism evidence="2 3">
    <name type="scientific">Pleurodeles waltl</name>
    <name type="common">Iberian ribbed newt</name>
    <dbReference type="NCBI Taxonomy" id="8319"/>
    <lineage>
        <taxon>Eukaryota</taxon>
        <taxon>Metazoa</taxon>
        <taxon>Chordata</taxon>
        <taxon>Craniata</taxon>
        <taxon>Vertebrata</taxon>
        <taxon>Euteleostomi</taxon>
        <taxon>Amphibia</taxon>
        <taxon>Batrachia</taxon>
        <taxon>Caudata</taxon>
        <taxon>Salamandroidea</taxon>
        <taxon>Salamandridae</taxon>
        <taxon>Pleurodelinae</taxon>
        <taxon>Pleurodeles</taxon>
    </lineage>
</organism>
<comment type="caution">
    <text evidence="2">The sequence shown here is derived from an EMBL/GenBank/DDBJ whole genome shotgun (WGS) entry which is preliminary data.</text>
</comment>